<sequence>MRKNILDLSGNKGLPLPLDAAISFNPFIDYLRKRVAGEKTAKAGIYKNALALFDKYNAQDLDLTLDNIQEYEELLEQMYVCLSPPLADEYEVAWGLGFPFQPIICYGTTMLYELMQETVTDQDKYVVTKTPEQYHQSRLQLVYSFILQRLYNYRIPVPAGQYHAGVNTETGLLQYFAVNINTDFLEVMPVGPLPTPDFTELSVRMAEEEGYEVFEKLLPLSMFRFRGITMVTISDVTAQKAVENIESVRLARTPDNDETSYHHVIQSLKTIVGNKKIEFDLFPLVTVNNEPVYGYRKGGTGILFDVWGERLSPEVFRKQAKGYFSNPNSFFSKDLFSAKDIEIGFLDHFRKLKVRSLALMPVFYNRQPVGVLAMHTWEDDTFDETAVSLLEPALAAIGSLMQVYIDEFNLEIESIIKEKFTSIQPSVQWKFNEVAWHYLYNRKRGLPEKAETIHFNEVYPLYGAIDIRNSTLERNKAIITDLDNHLNLLMNTLTALQQEHHSVLQEEMIYKCSKWKEVLKQEQLNGSDENKLVTFFREETTPYLTHLSKHNGNNASLADYMTALEKFNSNVYGNKHALELSMQMINNVVNNYFESEKDQLQNSYPCYFEKFRTDGVEYDIYIGQSFSPNQPFNHFHLKNLRLWQLSSMAAVAQLTASLVPEMPIPLDTTQLIFVHNHTIDISFRADERKFDVEGAYNIRYQMIKKRIDKVHIHNSEERLTQPGKIVLIYFDKKDIEDYLPFIHYLQEKGTLNNDLEELELEDLQGLTGLRALRVGVAPGNLNGMPKKELAN</sequence>
<reference evidence="1 2" key="1">
    <citation type="submission" date="2016-10" db="EMBL/GenBank/DDBJ databases">
        <authorList>
            <person name="de Groot N.N."/>
        </authorList>
    </citation>
    <scope>NUCLEOTIDE SEQUENCE [LARGE SCALE GENOMIC DNA]</scope>
    <source>
        <strain evidence="1 2">DSM 527</strain>
    </source>
</reference>
<dbReference type="EMBL" id="FNBN01000003">
    <property type="protein sequence ID" value="SDG03135.1"/>
    <property type="molecule type" value="Genomic_DNA"/>
</dbReference>
<gene>
    <name evidence="1" type="ORF">SAMN04488121_103229</name>
</gene>
<dbReference type="STRING" id="104663.SAMN04488121_103229"/>
<name>A0A1G7QX89_CHIFI</name>
<organism evidence="1 2">
    <name type="scientific">Chitinophaga filiformis</name>
    <name type="common">Myxococcus filiformis</name>
    <name type="synonym">Flexibacter filiformis</name>
    <dbReference type="NCBI Taxonomy" id="104663"/>
    <lineage>
        <taxon>Bacteria</taxon>
        <taxon>Pseudomonadati</taxon>
        <taxon>Bacteroidota</taxon>
        <taxon>Chitinophagia</taxon>
        <taxon>Chitinophagales</taxon>
        <taxon>Chitinophagaceae</taxon>
        <taxon>Chitinophaga</taxon>
    </lineage>
</organism>
<evidence type="ECO:0000313" key="2">
    <source>
        <dbReference type="Proteomes" id="UP000199045"/>
    </source>
</evidence>
<evidence type="ECO:0000313" key="1">
    <source>
        <dbReference type="EMBL" id="SDG03135.1"/>
    </source>
</evidence>
<protein>
    <recommendedName>
        <fullName evidence="3">GAF domain-containing protein</fullName>
    </recommendedName>
</protein>
<dbReference type="SUPFAM" id="SSF55781">
    <property type="entry name" value="GAF domain-like"/>
    <property type="match status" value="1"/>
</dbReference>
<evidence type="ECO:0008006" key="3">
    <source>
        <dbReference type="Google" id="ProtNLM"/>
    </source>
</evidence>
<accession>A0A1G7QX89</accession>
<dbReference type="OrthoDB" id="627374at2"/>
<proteinExistence type="predicted"/>
<dbReference type="Proteomes" id="UP000199045">
    <property type="component" value="Unassembled WGS sequence"/>
</dbReference>
<dbReference type="RefSeq" id="WP_089832603.1">
    <property type="nucleotide sequence ID" value="NZ_FNBN01000003.1"/>
</dbReference>
<dbReference type="AlphaFoldDB" id="A0A1G7QX89"/>